<feature type="transmembrane region" description="Helical" evidence="1">
    <location>
        <begin position="147"/>
        <end position="175"/>
    </location>
</feature>
<keyword evidence="3" id="KW-1185">Reference proteome</keyword>
<name>A0A387B0Z0_9MICO</name>
<evidence type="ECO:0000313" key="3">
    <source>
        <dbReference type="Proteomes" id="UP000278886"/>
    </source>
</evidence>
<reference evidence="3" key="1">
    <citation type="submission" date="2018-09" db="EMBL/GenBank/DDBJ databases">
        <title>Genome sequencing of strain 2DFWR-13.</title>
        <authorList>
            <person name="Heo J."/>
            <person name="Kim S.-J."/>
            <person name="Kwon S.-W."/>
        </authorList>
    </citation>
    <scope>NUCLEOTIDE SEQUENCE [LARGE SCALE GENOMIC DNA]</scope>
    <source>
        <strain evidence="3">2DFWR-13</strain>
    </source>
</reference>
<proteinExistence type="predicted"/>
<evidence type="ECO:0000256" key="1">
    <source>
        <dbReference type="SAM" id="Phobius"/>
    </source>
</evidence>
<dbReference type="EMBL" id="CP032630">
    <property type="protein sequence ID" value="AYF97162.1"/>
    <property type="molecule type" value="Genomic_DNA"/>
</dbReference>
<keyword evidence="1" id="KW-0812">Transmembrane</keyword>
<feature type="transmembrane region" description="Helical" evidence="1">
    <location>
        <begin position="235"/>
        <end position="265"/>
    </location>
</feature>
<sequence>MTQPIGAFPAPTWTPPPREPFVPLRPLTLGQILSGAFRTLRHNPAVTLGPSIVISLAAALLALGVSTWVIDPLVDGYGSGAGSSRTYDWLVGFGAGLIGWMVVRVLATTAGVLQQGVSAADVSHAVLGRRLTTVGLRRRTRGVRGPLAAWAVIVSVVLLVAGLLGAALIGAAAMADAAGSVLIAALVYTVAAVLLAWIGTRLAFVPSVLVVERLPLGRAIGRARRLTRHQFWRTFGIRILCWSMIWLATLLVGIPVQLIIAWLGSIVAGNGATSDQVVIMHLSDIATAVVGAIIGAIGLVITTATDAILYLDLRMRQEGLDLELGRFMEHRRPGTRFDPAEVDPYRTPGAAAPASANPGASAWG</sequence>
<feature type="transmembrane region" description="Helical" evidence="1">
    <location>
        <begin position="285"/>
        <end position="311"/>
    </location>
</feature>
<dbReference type="Proteomes" id="UP000278886">
    <property type="component" value="Chromosome"/>
</dbReference>
<evidence type="ECO:0000313" key="2">
    <source>
        <dbReference type="EMBL" id="AYF97162.1"/>
    </source>
</evidence>
<evidence type="ECO:0008006" key="4">
    <source>
        <dbReference type="Google" id="ProtNLM"/>
    </source>
</evidence>
<organism evidence="2 3">
    <name type="scientific">Protaetiibacter intestinalis</name>
    <dbReference type="NCBI Taxonomy" id="2419774"/>
    <lineage>
        <taxon>Bacteria</taxon>
        <taxon>Bacillati</taxon>
        <taxon>Actinomycetota</taxon>
        <taxon>Actinomycetes</taxon>
        <taxon>Micrococcales</taxon>
        <taxon>Microbacteriaceae</taxon>
        <taxon>Protaetiibacter</taxon>
    </lineage>
</organism>
<dbReference type="OrthoDB" id="121140at2"/>
<accession>A0A387B0Z0</accession>
<feature type="transmembrane region" description="Helical" evidence="1">
    <location>
        <begin position="89"/>
        <end position="107"/>
    </location>
</feature>
<dbReference type="RefSeq" id="WP_120761513.1">
    <property type="nucleotide sequence ID" value="NZ_CP032630.1"/>
</dbReference>
<dbReference type="KEGG" id="lyd:D7I47_02150"/>
<gene>
    <name evidence="2" type="ORF">D7I47_02150</name>
</gene>
<protein>
    <recommendedName>
        <fullName evidence="4">Glycerophosphoryl diester phosphodiesterase membrane domain-containing protein</fullName>
    </recommendedName>
</protein>
<feature type="transmembrane region" description="Helical" evidence="1">
    <location>
        <begin position="181"/>
        <end position="214"/>
    </location>
</feature>
<feature type="transmembrane region" description="Helical" evidence="1">
    <location>
        <begin position="48"/>
        <end position="69"/>
    </location>
</feature>
<keyword evidence="1" id="KW-0472">Membrane</keyword>
<keyword evidence="1" id="KW-1133">Transmembrane helix</keyword>
<dbReference type="AlphaFoldDB" id="A0A387B0Z0"/>